<protein>
    <recommendedName>
        <fullName evidence="1">Polymerase beta nucleotidyltransferase domain-containing protein</fullName>
    </recommendedName>
</protein>
<dbReference type="Proteomes" id="UP000242205">
    <property type="component" value="Chromosome"/>
</dbReference>
<proteinExistence type="predicted"/>
<reference evidence="2 3" key="1">
    <citation type="submission" date="2018-01" db="EMBL/GenBank/DDBJ databases">
        <authorList>
            <person name="Fu G.-Y."/>
        </authorList>
    </citation>
    <scope>NUCLEOTIDE SEQUENCE [LARGE SCALE GENOMIC DNA]</scope>
    <source>
        <strain evidence="2 3">SY39</strain>
    </source>
</reference>
<dbReference type="AlphaFoldDB" id="A0A2I6S911"/>
<dbReference type="EMBL" id="CP025682">
    <property type="protein sequence ID" value="AUN95736.1"/>
    <property type="molecule type" value="Genomic_DNA"/>
</dbReference>
<dbReference type="InterPro" id="IPR043519">
    <property type="entry name" value="NT_sf"/>
</dbReference>
<evidence type="ECO:0000313" key="2">
    <source>
        <dbReference type="EMBL" id="AUN95736.1"/>
    </source>
</evidence>
<dbReference type="Gene3D" id="3.30.460.10">
    <property type="entry name" value="Beta Polymerase, domain 2"/>
    <property type="match status" value="1"/>
</dbReference>
<evidence type="ECO:0000259" key="1">
    <source>
        <dbReference type="Pfam" id="PF18765"/>
    </source>
</evidence>
<dbReference type="Pfam" id="PF18765">
    <property type="entry name" value="Polbeta"/>
    <property type="match status" value="1"/>
</dbReference>
<keyword evidence="3" id="KW-1185">Reference proteome</keyword>
<gene>
    <name evidence="2" type="ORF">C0099_12810</name>
</gene>
<name>A0A2I6S911_9RHOO</name>
<feature type="domain" description="Polymerase beta nucleotidyltransferase" evidence="1">
    <location>
        <begin position="38"/>
        <end position="101"/>
    </location>
</feature>
<evidence type="ECO:0000313" key="3">
    <source>
        <dbReference type="Proteomes" id="UP000242205"/>
    </source>
</evidence>
<organism evidence="2 3">
    <name type="scientific">Pseudazoarcus pumilus</name>
    <dbReference type="NCBI Taxonomy" id="2067960"/>
    <lineage>
        <taxon>Bacteria</taxon>
        <taxon>Pseudomonadati</taxon>
        <taxon>Pseudomonadota</taxon>
        <taxon>Betaproteobacteria</taxon>
        <taxon>Rhodocyclales</taxon>
        <taxon>Zoogloeaceae</taxon>
        <taxon>Pseudazoarcus</taxon>
    </lineage>
</organism>
<dbReference type="SUPFAM" id="SSF81301">
    <property type="entry name" value="Nucleotidyltransferase"/>
    <property type="match status" value="1"/>
</dbReference>
<accession>A0A2I6S911</accession>
<dbReference type="KEGG" id="atw:C0099_12810"/>
<dbReference type="InterPro" id="IPR041633">
    <property type="entry name" value="Polbeta"/>
</dbReference>
<sequence>MRRIPDGNRVLYRANTAHPIFVDLQAIVRKTCGLAARIKAALATYAEQIRFAAIYGSLAKGGGHGRSDVDLLVVGEIGFELLVQLVAPLEDELGREISVRLYPPDEFRAKRQAGDNFLNAVLAGELLVLMGAIDDA</sequence>
<dbReference type="CDD" id="cd05403">
    <property type="entry name" value="NT_KNTase_like"/>
    <property type="match status" value="1"/>
</dbReference>